<organism evidence="2 3">
    <name type="scientific">Sphingobacterium spiritivorum</name>
    <name type="common">Flavobacterium spiritivorum</name>
    <dbReference type="NCBI Taxonomy" id="258"/>
    <lineage>
        <taxon>Bacteria</taxon>
        <taxon>Pseudomonadati</taxon>
        <taxon>Bacteroidota</taxon>
        <taxon>Sphingobacteriia</taxon>
        <taxon>Sphingobacteriales</taxon>
        <taxon>Sphingobacteriaceae</taxon>
        <taxon>Sphingobacterium</taxon>
    </lineage>
</organism>
<dbReference type="Proteomes" id="UP000254893">
    <property type="component" value="Unassembled WGS sequence"/>
</dbReference>
<evidence type="ECO:0000313" key="2">
    <source>
        <dbReference type="EMBL" id="SUJ30407.1"/>
    </source>
</evidence>
<keyword evidence="1" id="KW-0732">Signal</keyword>
<gene>
    <name evidence="2" type="ORF">NCTC11388_04755</name>
</gene>
<sequence length="206" mass="23001">MKKLIALVLLTLTSGIVVNAQQKPVREPLPADVQVRIAVQAAPTEFREGAKVYGYDKEGKFTVLREGTNGYICLAPDYKLPLLYAYAYPESLEPFMARGRALIAEGKRKERDKIREEEFKAGKLSIPQQPTMLYGYWGSLDKLDKETGEMADAKRRYVLYVPYAKAADLGLASKPTVPGIPWLMDEGSYKAHIMINPADMGHSHGH</sequence>
<protein>
    <submittedName>
        <fullName evidence="2">Uncharacterized protein</fullName>
    </submittedName>
</protein>
<dbReference type="AlphaFoldDB" id="A0A380CVS6"/>
<name>A0A380CVS6_SPHSI</name>
<proteinExistence type="predicted"/>
<reference evidence="2 3" key="1">
    <citation type="submission" date="2018-06" db="EMBL/GenBank/DDBJ databases">
        <authorList>
            <consortium name="Pathogen Informatics"/>
            <person name="Doyle S."/>
        </authorList>
    </citation>
    <scope>NUCLEOTIDE SEQUENCE [LARGE SCALE GENOMIC DNA]</scope>
    <source>
        <strain evidence="2 3">NCTC11388</strain>
    </source>
</reference>
<feature type="chain" id="PRO_5016905020" evidence="1">
    <location>
        <begin position="20"/>
        <end position="206"/>
    </location>
</feature>
<accession>A0A380CVS6</accession>
<evidence type="ECO:0000313" key="3">
    <source>
        <dbReference type="Proteomes" id="UP000254893"/>
    </source>
</evidence>
<dbReference type="EMBL" id="UGYW01000002">
    <property type="protein sequence ID" value="SUJ30407.1"/>
    <property type="molecule type" value="Genomic_DNA"/>
</dbReference>
<feature type="signal peptide" evidence="1">
    <location>
        <begin position="1"/>
        <end position="19"/>
    </location>
</feature>
<dbReference type="RefSeq" id="WP_115171864.1">
    <property type="nucleotide sequence ID" value="NZ_UGYW01000002.1"/>
</dbReference>
<evidence type="ECO:0000256" key="1">
    <source>
        <dbReference type="SAM" id="SignalP"/>
    </source>
</evidence>